<gene>
    <name evidence="1" type="ORF">AAFF_G00289880</name>
</gene>
<reference evidence="1" key="1">
    <citation type="journal article" date="2023" name="Science">
        <title>Genome structures resolve the early diversification of teleost fishes.</title>
        <authorList>
            <person name="Parey E."/>
            <person name="Louis A."/>
            <person name="Montfort J."/>
            <person name="Bouchez O."/>
            <person name="Roques C."/>
            <person name="Iampietro C."/>
            <person name="Lluch J."/>
            <person name="Castinel A."/>
            <person name="Donnadieu C."/>
            <person name="Desvignes T."/>
            <person name="Floi Bucao C."/>
            <person name="Jouanno E."/>
            <person name="Wen M."/>
            <person name="Mejri S."/>
            <person name="Dirks R."/>
            <person name="Jansen H."/>
            <person name="Henkel C."/>
            <person name="Chen W.J."/>
            <person name="Zahm M."/>
            <person name="Cabau C."/>
            <person name="Klopp C."/>
            <person name="Thompson A.W."/>
            <person name="Robinson-Rechavi M."/>
            <person name="Braasch I."/>
            <person name="Lecointre G."/>
            <person name="Bobe J."/>
            <person name="Postlethwait J.H."/>
            <person name="Berthelot C."/>
            <person name="Roest Crollius H."/>
            <person name="Guiguen Y."/>
        </authorList>
    </citation>
    <scope>NUCLEOTIDE SEQUENCE</scope>
    <source>
        <strain evidence="1">NC1722</strain>
    </source>
</reference>
<organism evidence="1 2">
    <name type="scientific">Aldrovandia affinis</name>
    <dbReference type="NCBI Taxonomy" id="143900"/>
    <lineage>
        <taxon>Eukaryota</taxon>
        <taxon>Metazoa</taxon>
        <taxon>Chordata</taxon>
        <taxon>Craniata</taxon>
        <taxon>Vertebrata</taxon>
        <taxon>Euteleostomi</taxon>
        <taxon>Actinopterygii</taxon>
        <taxon>Neopterygii</taxon>
        <taxon>Teleostei</taxon>
        <taxon>Notacanthiformes</taxon>
        <taxon>Halosauridae</taxon>
        <taxon>Aldrovandia</taxon>
    </lineage>
</organism>
<dbReference type="InterPro" id="IPR056852">
    <property type="entry name" value="AK17A/B"/>
</dbReference>
<name>A0AAD7R9P9_9TELE</name>
<dbReference type="AlphaFoldDB" id="A0AAD7R9P9"/>
<dbReference type="GO" id="GO:0003676">
    <property type="term" value="F:nucleic acid binding"/>
    <property type="evidence" value="ECO:0007669"/>
    <property type="project" value="InterPro"/>
</dbReference>
<dbReference type="InterPro" id="IPR012677">
    <property type="entry name" value="Nucleotide-bd_a/b_plait_sf"/>
</dbReference>
<evidence type="ECO:0000313" key="1">
    <source>
        <dbReference type="EMBL" id="KAJ8372413.1"/>
    </source>
</evidence>
<evidence type="ECO:0000313" key="2">
    <source>
        <dbReference type="Proteomes" id="UP001221898"/>
    </source>
</evidence>
<keyword evidence="2" id="KW-1185">Reference proteome</keyword>
<evidence type="ECO:0008006" key="3">
    <source>
        <dbReference type="Google" id="ProtNLM"/>
    </source>
</evidence>
<dbReference type="Gene3D" id="3.30.70.330">
    <property type="match status" value="1"/>
</dbReference>
<dbReference type="Pfam" id="PF25015">
    <property type="entry name" value="RBD_AKAP-17A"/>
    <property type="match status" value="1"/>
</dbReference>
<sequence>MPERPSEDILKAVFESFGKIRNVDIPMLDPYHEEVMDKNFHTFTFVGHLNFEAYVQYREYVGFVKAMDTLRGMKLMYKGTFSPASLSWPCLAS</sequence>
<comment type="caution">
    <text evidence="1">The sequence shown here is derived from an EMBL/GenBank/DDBJ whole genome shotgun (WGS) entry which is preliminary data.</text>
</comment>
<protein>
    <recommendedName>
        <fullName evidence="3">RRM domain-containing protein</fullName>
    </recommendedName>
</protein>
<dbReference type="InterPro" id="IPR035979">
    <property type="entry name" value="RBD_domain_sf"/>
</dbReference>
<dbReference type="EMBL" id="JAINUG010000403">
    <property type="protein sequence ID" value="KAJ8372413.1"/>
    <property type="molecule type" value="Genomic_DNA"/>
</dbReference>
<dbReference type="Proteomes" id="UP001221898">
    <property type="component" value="Unassembled WGS sequence"/>
</dbReference>
<dbReference type="SUPFAM" id="SSF54928">
    <property type="entry name" value="RNA-binding domain, RBD"/>
    <property type="match status" value="1"/>
</dbReference>
<proteinExistence type="predicted"/>
<dbReference type="PANTHER" id="PTHR12484:SF4">
    <property type="entry name" value="A-KINASE ANCHOR PROTEIN 17A"/>
    <property type="match status" value="1"/>
</dbReference>
<dbReference type="PANTHER" id="PTHR12484">
    <property type="entry name" value="B-LYMPHOCYTE ANTIGEN-RELATED"/>
    <property type="match status" value="1"/>
</dbReference>
<accession>A0AAD7R9P9</accession>